<feature type="domain" description="MSP" evidence="7">
    <location>
        <begin position="6"/>
        <end position="112"/>
    </location>
</feature>
<dbReference type="InterPro" id="IPR013783">
    <property type="entry name" value="Ig-like_fold"/>
</dbReference>
<feature type="domain" description="MSP" evidence="7">
    <location>
        <begin position="131"/>
        <end position="245"/>
    </location>
</feature>
<dbReference type="SUPFAM" id="SSF49354">
    <property type="entry name" value="PapD-like"/>
    <property type="match status" value="2"/>
</dbReference>
<dbReference type="AlphaFoldDB" id="A0AAD2E367"/>
<comment type="similarity">
    <text evidence="2">Belongs to the VAMP-associated protein (VAP) (TC 9.B.17) family.</text>
</comment>
<keyword evidence="9" id="KW-1185">Reference proteome</keyword>
<sequence>MRTEELLKIEPPVLTFQFELNKQASCSIRLSNKTQKHVAFKVKTTNPTNFEFACFAVTMQSQKEAPPSMQCKDKFQIQSAVASSGATIEDVRRLFNEEGHPIQKCKLEVVYNIVPQIPSSVPVGSTRVRKLLDVKPSELQFLFELNKELSCSFQLSNVTENRVAFKVETTNTKKYCVIPMKGFVLPRSTCDITVKMQAQNEFPDAKCSDKFLIQSTVANSAATTKDITVDMFNKAEECKLRVEYVFQPHPPSRMSVTSEEGSLRNVSTVEARNLNNPEVVPGHDRNVNNGGDIILGLIIIGLFGIVIWYIMKMAMPLIGYSSFVLYICSLQYFITRIMSYT</sequence>
<reference evidence="8" key="1">
    <citation type="submission" date="2023-05" db="EMBL/GenBank/DDBJ databases">
        <authorList>
            <person name="Huff M."/>
        </authorList>
    </citation>
    <scope>NUCLEOTIDE SEQUENCE</scope>
</reference>
<dbReference type="InterPro" id="IPR008962">
    <property type="entry name" value="PapD-like_sf"/>
</dbReference>
<dbReference type="GO" id="GO:0090158">
    <property type="term" value="P:endoplasmic reticulum membrane organization"/>
    <property type="evidence" value="ECO:0007669"/>
    <property type="project" value="TreeGrafter"/>
</dbReference>
<dbReference type="GO" id="GO:0061817">
    <property type="term" value="P:endoplasmic reticulum-plasma membrane tethering"/>
    <property type="evidence" value="ECO:0007669"/>
    <property type="project" value="TreeGrafter"/>
</dbReference>
<evidence type="ECO:0000313" key="9">
    <source>
        <dbReference type="Proteomes" id="UP000834106"/>
    </source>
</evidence>
<evidence type="ECO:0000256" key="5">
    <source>
        <dbReference type="ARBA" id="ARBA00023136"/>
    </source>
</evidence>
<keyword evidence="3 6" id="KW-0812">Transmembrane</keyword>
<dbReference type="InterPro" id="IPR016763">
    <property type="entry name" value="VAP"/>
</dbReference>
<evidence type="ECO:0000256" key="6">
    <source>
        <dbReference type="SAM" id="Phobius"/>
    </source>
</evidence>
<dbReference type="PROSITE" id="PS50202">
    <property type="entry name" value="MSP"/>
    <property type="match status" value="2"/>
</dbReference>
<dbReference type="GO" id="GO:0005789">
    <property type="term" value="C:endoplasmic reticulum membrane"/>
    <property type="evidence" value="ECO:0007669"/>
    <property type="project" value="InterPro"/>
</dbReference>
<feature type="transmembrane region" description="Helical" evidence="6">
    <location>
        <begin position="293"/>
        <end position="311"/>
    </location>
</feature>
<dbReference type="Proteomes" id="UP000834106">
    <property type="component" value="Chromosome 14"/>
</dbReference>
<comment type="subcellular location">
    <subcellularLocation>
        <location evidence="1">Membrane</location>
        <topology evidence="1">Single-pass type IV membrane protein</topology>
    </subcellularLocation>
</comment>
<keyword evidence="4 6" id="KW-1133">Transmembrane helix</keyword>
<evidence type="ECO:0000256" key="3">
    <source>
        <dbReference type="ARBA" id="ARBA00022692"/>
    </source>
</evidence>
<evidence type="ECO:0000256" key="1">
    <source>
        <dbReference type="ARBA" id="ARBA00004211"/>
    </source>
</evidence>
<organism evidence="8 9">
    <name type="scientific">Fraxinus pennsylvanica</name>
    <dbReference type="NCBI Taxonomy" id="56036"/>
    <lineage>
        <taxon>Eukaryota</taxon>
        <taxon>Viridiplantae</taxon>
        <taxon>Streptophyta</taxon>
        <taxon>Embryophyta</taxon>
        <taxon>Tracheophyta</taxon>
        <taxon>Spermatophyta</taxon>
        <taxon>Magnoliopsida</taxon>
        <taxon>eudicotyledons</taxon>
        <taxon>Gunneridae</taxon>
        <taxon>Pentapetalae</taxon>
        <taxon>asterids</taxon>
        <taxon>lamiids</taxon>
        <taxon>Lamiales</taxon>
        <taxon>Oleaceae</taxon>
        <taxon>Oleeae</taxon>
        <taxon>Fraxinus</taxon>
    </lineage>
</organism>
<dbReference type="InterPro" id="IPR000535">
    <property type="entry name" value="MSP_dom"/>
</dbReference>
<name>A0AAD2E367_9LAMI</name>
<dbReference type="PANTHER" id="PTHR10809">
    <property type="entry name" value="VESICLE-ASSOCIATED MEMBRANE PROTEIN-ASSOCIATED PROTEIN"/>
    <property type="match status" value="1"/>
</dbReference>
<dbReference type="EMBL" id="OU503049">
    <property type="protein sequence ID" value="CAI9775554.1"/>
    <property type="molecule type" value="Genomic_DNA"/>
</dbReference>
<feature type="transmembrane region" description="Helical" evidence="6">
    <location>
        <begin position="317"/>
        <end position="335"/>
    </location>
</feature>
<proteinExistence type="inferred from homology"/>
<dbReference type="GO" id="GO:0005886">
    <property type="term" value="C:plasma membrane"/>
    <property type="evidence" value="ECO:0007669"/>
    <property type="project" value="TreeGrafter"/>
</dbReference>
<dbReference type="FunFam" id="2.60.40.10:FF:000813">
    <property type="entry name" value="Vesicle-associated protein 1-1"/>
    <property type="match status" value="1"/>
</dbReference>
<dbReference type="Pfam" id="PF00635">
    <property type="entry name" value="Motile_Sperm"/>
    <property type="match status" value="2"/>
</dbReference>
<dbReference type="PANTHER" id="PTHR10809:SF6">
    <property type="entry name" value="AT11025P-RELATED"/>
    <property type="match status" value="1"/>
</dbReference>
<evidence type="ECO:0000256" key="2">
    <source>
        <dbReference type="ARBA" id="ARBA00008932"/>
    </source>
</evidence>
<dbReference type="Gene3D" id="2.60.40.10">
    <property type="entry name" value="Immunoglobulins"/>
    <property type="match status" value="2"/>
</dbReference>
<evidence type="ECO:0000256" key="4">
    <source>
        <dbReference type="ARBA" id="ARBA00022989"/>
    </source>
</evidence>
<evidence type="ECO:0000259" key="7">
    <source>
        <dbReference type="PROSITE" id="PS50202"/>
    </source>
</evidence>
<gene>
    <name evidence="8" type="ORF">FPE_LOCUS22984</name>
</gene>
<accession>A0AAD2E367</accession>
<evidence type="ECO:0000313" key="8">
    <source>
        <dbReference type="EMBL" id="CAI9775554.1"/>
    </source>
</evidence>
<keyword evidence="5 6" id="KW-0472">Membrane</keyword>
<protein>
    <recommendedName>
        <fullName evidence="7">MSP domain-containing protein</fullName>
    </recommendedName>
</protein>